<gene>
    <name evidence="12" type="ORF">NTJ_07684</name>
</gene>
<feature type="compositionally biased region" description="Basic and acidic residues" evidence="7">
    <location>
        <begin position="574"/>
        <end position="588"/>
    </location>
</feature>
<evidence type="ECO:0000313" key="13">
    <source>
        <dbReference type="Proteomes" id="UP001307889"/>
    </source>
</evidence>
<dbReference type="InterPro" id="IPR040314">
    <property type="entry name" value="DOP1"/>
</dbReference>
<feature type="domain" description="DOP1-like TPR" evidence="11">
    <location>
        <begin position="1247"/>
        <end position="1589"/>
    </location>
</feature>
<dbReference type="PANTHER" id="PTHR14042">
    <property type="entry name" value="DOPEY-RELATED"/>
    <property type="match status" value="1"/>
</dbReference>
<feature type="domain" description="DOP1-like C-terminal" evidence="10">
    <location>
        <begin position="1917"/>
        <end position="2182"/>
    </location>
</feature>
<keyword evidence="5" id="KW-0472">Membrane</keyword>
<dbReference type="Pfam" id="PF04118">
    <property type="entry name" value="Dopey_N"/>
    <property type="match status" value="1"/>
</dbReference>
<evidence type="ECO:0000256" key="4">
    <source>
        <dbReference type="ARBA" id="ARBA00023034"/>
    </source>
</evidence>
<evidence type="ECO:0000259" key="9">
    <source>
        <dbReference type="Pfam" id="PF24597"/>
    </source>
</evidence>
<dbReference type="Pfam" id="PF24598">
    <property type="entry name" value="DOP1_C"/>
    <property type="match status" value="1"/>
</dbReference>
<evidence type="ECO:0000256" key="7">
    <source>
        <dbReference type="SAM" id="MobiDB-lite"/>
    </source>
</evidence>
<feature type="region of interest" description="Disordered" evidence="7">
    <location>
        <begin position="1881"/>
        <end position="1917"/>
    </location>
</feature>
<evidence type="ECO:0000259" key="8">
    <source>
        <dbReference type="Pfam" id="PF04118"/>
    </source>
</evidence>
<dbReference type="InterPro" id="IPR056457">
    <property type="entry name" value="DOP1_C"/>
</dbReference>
<keyword evidence="4" id="KW-0333">Golgi apparatus</keyword>
<dbReference type="PANTHER" id="PTHR14042:SF24">
    <property type="entry name" value="PROTEIN DOPEY-1 HOMOLOG"/>
    <property type="match status" value="1"/>
</dbReference>
<feature type="domain" description="DOP1-like middle TPR" evidence="9">
    <location>
        <begin position="324"/>
        <end position="521"/>
    </location>
</feature>
<evidence type="ECO:0000256" key="6">
    <source>
        <dbReference type="ARBA" id="ARBA00046326"/>
    </source>
</evidence>
<dbReference type="EMBL" id="AP028913">
    <property type="protein sequence ID" value="BES94874.1"/>
    <property type="molecule type" value="Genomic_DNA"/>
</dbReference>
<reference evidence="12 13" key="1">
    <citation type="submission" date="2023-09" db="EMBL/GenBank/DDBJ databases">
        <title>Nesidiocoris tenuis whole genome shotgun sequence.</title>
        <authorList>
            <person name="Shibata T."/>
            <person name="Shimoda M."/>
            <person name="Kobayashi T."/>
            <person name="Uehara T."/>
        </authorList>
    </citation>
    <scope>NUCLEOTIDE SEQUENCE [LARGE SCALE GENOMIC DNA]</scope>
    <source>
        <strain evidence="12 13">Japan</strain>
    </source>
</reference>
<name>A0ABN7AU98_9HEMI</name>
<evidence type="ECO:0000259" key="11">
    <source>
        <dbReference type="Pfam" id="PF24601"/>
    </source>
</evidence>
<accession>A0ABN7AU98</accession>
<dbReference type="Pfam" id="PF24601">
    <property type="entry name" value="TPR_DOP1"/>
    <property type="match status" value="1"/>
</dbReference>
<feature type="region of interest" description="Disordered" evidence="7">
    <location>
        <begin position="552"/>
        <end position="590"/>
    </location>
</feature>
<dbReference type="SUPFAM" id="SSF48371">
    <property type="entry name" value="ARM repeat"/>
    <property type="match status" value="1"/>
</dbReference>
<evidence type="ECO:0000313" key="12">
    <source>
        <dbReference type="EMBL" id="BES94874.1"/>
    </source>
</evidence>
<protein>
    <submittedName>
        <fullName evidence="12">Protein dopey-1 homolog</fullName>
    </submittedName>
</protein>
<sequence>MGPIAREEQELLQNDSKYRLYVTSIDKALKNFESTTEWADLISALGKLNRVIQQHTKYPIIPRRIKISKRLAQCMHPNLPFGVHLKALETYDLIFNNMGTNRLSHELFIYSAGLFPLFGYCAMKVRPELLAIYEKHFVPLGPRLRPALPGFLSGVLPGFEESSDYFAKTNQLLEIVCEGVGRTHFYGCIWDCIASNSNVRLPASSFVLAHFDKKKSTEDQPHLMGNDIETMVCGLIACVQDSTVLVQRCALDLLMVGFPLYNSHLTTDDMIRLVTAALSTILRRDQSLNRRMYGWLQGSEVNMTMLAHYPQLIKAKAENKPLTYFEVFSKGMLVKALKIILDNAIGVRPFDLKPYKLLVSLLDKDGVGPAILDDILFEYFRLLYLSCNADPKADTTELLNEANLLLGSIDQKFLWGYIGQLFSKVCSQPQSTYLDLENPVRRVGSGDPGVVEICTLTEFLLDKVSTFDTSTDTPSKHLPSLFLQVVTLLAENCNQLTSVQIVKGLKLCSKILNRVQPVIVGHHNVTAGHDELSDSTEPSDSSVVVNSSSYNRHDSIDESVGDTINTHTADSSSIDEKSELPCDPEPTHSAHLAADSLPEQCMRQYEYFFVTFMYSIRQRVGETRQVESLIENLKVTSKPGEERSKQFECLLDDVLGRNATDVDTPDEHSNSIETYGKEWVDPMKIASRLLVDLSTLKTFFRSPIPQSVLESESALGGGDTPMDSLPEWLRVLMSCCCWFNRSSHLQISSIAALLDLVTLCTTAQSLINNSMSDDGATTVQILPLLTPVHLKFMEKKTFIFQVVSHWLWQRLGDTIHKVQSVELLHQLHSVFPHSGVVESCIGHYLKAPSPEKGCRDLNRLESFRKFSALWHIGREVNARQGNSLRVSDIFYKSMFKMLDNLKLPGCDCLKTEAQQWLLHSLLRGDIHRIVDPLLFMLLDPSTARLSVLHIKINSNNSPLSPEAVKASPSETQNVTAVSSVDGNITYHVGNAKKETPKPKSNSSLFAVITTALASPPLSRQKYVVDKQNADTSREKESVQPISLYINPFSSETSTINTDFDEFFEEVDDDSLKDSAKTEPLNADGHKVTRNRSFPSLEKDPTPSKSYVINEALKLTSLDLLSLSDTIMTKVSDGEPFPRLNRGSFSSDGISQMASLVESNDLVRSWTFPNKDADASDDADESTAADEYFSSGTLDSVSVVEDVMNDILDKVTQLADQSEVKKELPKKAKSRKLNYQSTITSHSSGIDSLHSHMLLYRNRYDAEMTLYCLETLRNILLQHPRAFLVSASTTGLVSRSPILKLLARHRKSLFGRGFSGDLEESNIRSAMYLEVMMMTCLYYIRSYYTNVETLNISNKDVIENKEVQISSVEVLTLLCNELIRILRESCRSLACYLGDLFFRLKFCKVILHSVITNLHHQKYNSPMFTHQILKFNEGPGVSRERMSQHSETLLKQQIKLLLSLIIIEHEILKHRGDATPNRVDKSSEPTELKYINGRLIPQQPLFLQIINKALDVQPAARHTHSQWTSLLTCALPYMSNALSKVVTTALKQICHNIEALSQCYSASCTLAFPPDYGIVQLEALTIMCHYCLLDTSAVFHQTHSSGDDPLTNMQVFKNLTHLFMPAPSHADLTKERSEAQAIAKKSVLGHLPRVIASISCLWHALVNRKDREGANCEVGSPLVMKQKIVEFLSPLAVQHASSFLAAMAVVWRERRQNTTASPSANFVLPEASEDQKVLVQLLIGIKAMPIHVLVQTLHQVVKQPALNQESAVTVEVSALELFVNYAQYVPAPSLSDSWPSLVQLFREAPALSPPAQFLLLGALNQFVHRCSFTDRKELKELQDICVKLIDSCTAIVGASLEQTTWIRKNLAVREDDPVVTADKEDTKYFDESEPAETEAIADESLTEGKSKPEKSRSRMKRVTKKIRHDAEKLQVKAMHQWFVRAFVNDSNLSLDFSDRHRSGANSLAQYSINALTVLAQLLAPLLDVTFGNQEKERVVTILSNLMVNIVPYLKNHTQRTAASYYACSQLLASLSSYQYTRKAWKRDVIDLLFDSSFFQMEARSLKSWKTIIDNLITQENSTFREFMNRVSMPQGSSFAIFSSKDQEYEQRAQLLKRLAFIIYCCDVDQFANNMPEFQERLAESTKIPHMGILAQVFLCFRVLLLRMSPSKIIPLWPTIISEILQVMILMEHDLSSDYETFRLNCSSNVKALMSTDWNLGHTNGPSSQALWLQLQLAAANLLFLAVQLPADRLPQFQMYRWAFVGGENALNPKSGDAPSPDYIPHVVKIAGLMDVKFGILEAVPTPLLPSTSQLASVQDLHPFFRAMRSGKYTPLTVNQLEHQLDLDILDSMAPR</sequence>
<dbReference type="Pfam" id="PF24597">
    <property type="entry name" value="TPR_DOP1_M"/>
    <property type="match status" value="1"/>
</dbReference>
<comment type="subcellular location">
    <subcellularLocation>
        <location evidence="1">Golgi apparatus membrane</location>
        <topology evidence="1">Peripheral membrane protein</topology>
    </subcellularLocation>
</comment>
<feature type="compositionally biased region" description="Basic and acidic residues" evidence="7">
    <location>
        <begin position="1901"/>
        <end position="1911"/>
    </location>
</feature>
<evidence type="ECO:0000256" key="3">
    <source>
        <dbReference type="ARBA" id="ARBA00022927"/>
    </source>
</evidence>
<dbReference type="Proteomes" id="UP001307889">
    <property type="component" value="Chromosome 5"/>
</dbReference>
<dbReference type="InterPro" id="IPR016024">
    <property type="entry name" value="ARM-type_fold"/>
</dbReference>
<evidence type="ECO:0000256" key="1">
    <source>
        <dbReference type="ARBA" id="ARBA00004395"/>
    </source>
</evidence>
<dbReference type="InterPro" id="IPR007249">
    <property type="entry name" value="DOP1_N"/>
</dbReference>
<evidence type="ECO:0000259" key="10">
    <source>
        <dbReference type="Pfam" id="PF24598"/>
    </source>
</evidence>
<proteinExistence type="inferred from homology"/>
<comment type="similarity">
    <text evidence="6">Belongs to the DOP1 family.</text>
</comment>
<keyword evidence="3" id="KW-0653">Protein transport</keyword>
<feature type="compositionally biased region" description="Acidic residues" evidence="7">
    <location>
        <begin position="1886"/>
        <end position="1900"/>
    </location>
</feature>
<feature type="domain" description="DOP1 N-terminal" evidence="8">
    <location>
        <begin position="15"/>
        <end position="300"/>
    </location>
</feature>
<feature type="region of interest" description="Disordered" evidence="7">
    <location>
        <begin position="1070"/>
        <end position="1102"/>
    </location>
</feature>
<evidence type="ECO:0000256" key="2">
    <source>
        <dbReference type="ARBA" id="ARBA00022448"/>
    </source>
</evidence>
<dbReference type="InterPro" id="IPR056458">
    <property type="entry name" value="TPR_DOP1_M"/>
</dbReference>
<keyword evidence="13" id="KW-1185">Reference proteome</keyword>
<organism evidence="12 13">
    <name type="scientific">Nesidiocoris tenuis</name>
    <dbReference type="NCBI Taxonomy" id="355587"/>
    <lineage>
        <taxon>Eukaryota</taxon>
        <taxon>Metazoa</taxon>
        <taxon>Ecdysozoa</taxon>
        <taxon>Arthropoda</taxon>
        <taxon>Hexapoda</taxon>
        <taxon>Insecta</taxon>
        <taxon>Pterygota</taxon>
        <taxon>Neoptera</taxon>
        <taxon>Paraneoptera</taxon>
        <taxon>Hemiptera</taxon>
        <taxon>Heteroptera</taxon>
        <taxon>Panheteroptera</taxon>
        <taxon>Cimicomorpha</taxon>
        <taxon>Miridae</taxon>
        <taxon>Dicyphina</taxon>
        <taxon>Nesidiocoris</taxon>
    </lineage>
</organism>
<keyword evidence="2" id="KW-0813">Transport</keyword>
<evidence type="ECO:0000256" key="5">
    <source>
        <dbReference type="ARBA" id="ARBA00023136"/>
    </source>
</evidence>
<feature type="compositionally biased region" description="Polar residues" evidence="7">
    <location>
        <begin position="562"/>
        <end position="572"/>
    </location>
</feature>
<dbReference type="InterPro" id="IPR056459">
    <property type="entry name" value="TPR_DOP1"/>
</dbReference>